<evidence type="ECO:0000256" key="1">
    <source>
        <dbReference type="SAM" id="MobiDB-lite"/>
    </source>
</evidence>
<reference evidence="2 3" key="1">
    <citation type="submission" date="2015-09" db="EMBL/GenBank/DDBJ databases">
        <title>Atta colombica WGS genome.</title>
        <authorList>
            <person name="Nygaard S."/>
            <person name="Hu H."/>
            <person name="Boomsma J."/>
            <person name="Zhang G."/>
        </authorList>
    </citation>
    <scope>NUCLEOTIDE SEQUENCE [LARGE SCALE GENOMIC DNA]</scope>
    <source>
        <strain evidence="2">Treedump-2</strain>
        <tissue evidence="2">Whole body</tissue>
    </source>
</reference>
<dbReference type="EMBL" id="KQ976519">
    <property type="protein sequence ID" value="KYM82103.1"/>
    <property type="molecule type" value="Genomic_DNA"/>
</dbReference>
<feature type="region of interest" description="Disordered" evidence="1">
    <location>
        <begin position="1"/>
        <end position="34"/>
    </location>
</feature>
<evidence type="ECO:0000313" key="2">
    <source>
        <dbReference type="EMBL" id="KYM82103.1"/>
    </source>
</evidence>
<gene>
    <name evidence="2" type="ORF">ALC53_07351</name>
</gene>
<dbReference type="Proteomes" id="UP000078540">
    <property type="component" value="Unassembled WGS sequence"/>
</dbReference>
<name>A0A195BC27_9HYME</name>
<accession>A0A195BC27</accession>
<sequence>MRASVTRRGATTPGKIRQTGSLLNKATRSRARPVRSQNLNISRTSLRRILNKDLGKWQCITFPIKP</sequence>
<keyword evidence="3" id="KW-1185">Reference proteome</keyword>
<protein>
    <submittedName>
        <fullName evidence="2">Uncharacterized protein</fullName>
    </submittedName>
</protein>
<dbReference type="AlphaFoldDB" id="A0A195BC27"/>
<organism evidence="2 3">
    <name type="scientific">Atta colombica</name>
    <dbReference type="NCBI Taxonomy" id="520822"/>
    <lineage>
        <taxon>Eukaryota</taxon>
        <taxon>Metazoa</taxon>
        <taxon>Ecdysozoa</taxon>
        <taxon>Arthropoda</taxon>
        <taxon>Hexapoda</taxon>
        <taxon>Insecta</taxon>
        <taxon>Pterygota</taxon>
        <taxon>Neoptera</taxon>
        <taxon>Endopterygota</taxon>
        <taxon>Hymenoptera</taxon>
        <taxon>Apocrita</taxon>
        <taxon>Aculeata</taxon>
        <taxon>Formicoidea</taxon>
        <taxon>Formicidae</taxon>
        <taxon>Myrmicinae</taxon>
        <taxon>Atta</taxon>
    </lineage>
</organism>
<proteinExistence type="predicted"/>
<evidence type="ECO:0000313" key="3">
    <source>
        <dbReference type="Proteomes" id="UP000078540"/>
    </source>
</evidence>